<dbReference type="RefSeq" id="WP_020951597.1">
    <property type="nucleotide sequence ID" value="NC_022041.1"/>
</dbReference>
<dbReference type="HOGENOM" id="CLU_1523720_0_0_5"/>
<proteinExistence type="predicted"/>
<organism evidence="1 2">
    <name type="scientific">Paracoccus aminophilus JCM 7686</name>
    <dbReference type="NCBI Taxonomy" id="1367847"/>
    <lineage>
        <taxon>Bacteria</taxon>
        <taxon>Pseudomonadati</taxon>
        <taxon>Pseudomonadota</taxon>
        <taxon>Alphaproteobacteria</taxon>
        <taxon>Rhodobacterales</taxon>
        <taxon>Paracoccaceae</taxon>
        <taxon>Paracoccus</taxon>
    </lineage>
</organism>
<evidence type="ECO:0000313" key="1">
    <source>
        <dbReference type="EMBL" id="AGT09959.1"/>
    </source>
</evidence>
<sequence length="176" mass="18931">MTPTNPAPTGCVKLNAVADALNKWADTVRDGRQVEPSVTGLRLMATAVRSAAIQPASAQPVVREQDTICDDCGKLLRHDLAHWMEDGASYCPTCRPRPAPVAGDAVSVQEAARVLLEACPNPIFDRLKPALMGEVTEREAYTDEDGNEGYYDGPVSWDAMKRVITAALRALGGEKP</sequence>
<dbReference type="OrthoDB" id="7877288at2"/>
<dbReference type="EMBL" id="CP006650">
    <property type="protein sequence ID" value="AGT09959.1"/>
    <property type="molecule type" value="Genomic_DNA"/>
</dbReference>
<name>S5XRC6_PARAH</name>
<protein>
    <submittedName>
        <fullName evidence="1">Uncharacterized protein</fullName>
    </submittedName>
</protein>
<keyword evidence="2" id="KW-1185">Reference proteome</keyword>
<dbReference type="KEGG" id="pami:JCM7686_2903"/>
<dbReference type="Proteomes" id="UP000015480">
    <property type="component" value="Chromosome"/>
</dbReference>
<dbReference type="AlphaFoldDB" id="S5XRC6"/>
<dbReference type="PATRIC" id="fig|1367847.3.peg.2915"/>
<reference evidence="1 2" key="1">
    <citation type="journal article" date="2014" name="BMC Genomics">
        <title>Architecture and functions of a multipartite genome of the methylotrophic bacterium Paracoccus aminophilus JCM 7686, containing primary and secondary chromids.</title>
        <authorList>
            <person name="Dziewit L."/>
            <person name="Czarnecki J."/>
            <person name="Wibberg D."/>
            <person name="Radlinska M."/>
            <person name="Mrozek P."/>
            <person name="Szymczak M."/>
            <person name="Schluter A."/>
            <person name="Puhler A."/>
            <person name="Bartosik D."/>
        </authorList>
    </citation>
    <scope>NUCLEOTIDE SEQUENCE [LARGE SCALE GENOMIC DNA]</scope>
    <source>
        <strain evidence="1">JCM 7686</strain>
    </source>
</reference>
<gene>
    <name evidence="1" type="ORF">JCM7686_2903</name>
</gene>
<accession>S5XRC6</accession>
<evidence type="ECO:0000313" key="2">
    <source>
        <dbReference type="Proteomes" id="UP000015480"/>
    </source>
</evidence>